<feature type="transmembrane region" description="Helical" evidence="2">
    <location>
        <begin position="269"/>
        <end position="289"/>
    </location>
</feature>
<sequence length="366" mass="41623">MFTCYFTIGGGNQDPQPVIYKYDVILANVTQSLIKKPNGEVCCVLHGQNIRSIKFILEQRTLYNEHVRFIESVQKNNSGTSETDETMRKHNHLMSCLDHNTNGISEYEKEGKYMCIAQVYLYGRNQTVKKTTTIKIENIQDIPFCVQDTKYQLAILGDYIIITMQFYSKPAYSALSFSKNDRQLKFGDEIVNIRNISLNVYNVTVKVSVYEIIISITEFSEEDVGSYTVNITNEFGSCNCTVQLVSQGNNHTEKVVIGETKRAETTKSLLWYILACGSIIVVLFAMSALRSTFLKTVDTCSKPNIRKPSCHKSTEKQATKKQEAKKTRRPYSDQFMEVTLNELNNGERILIIGQTNEMDASTETNI</sequence>
<protein>
    <submittedName>
        <fullName evidence="3">Uncharacterized protein</fullName>
    </submittedName>
</protein>
<accession>A0A8B6CMF7</accession>
<name>A0A8B6CMF7_MYTGA</name>
<reference evidence="3" key="1">
    <citation type="submission" date="2018-11" db="EMBL/GenBank/DDBJ databases">
        <authorList>
            <person name="Alioto T."/>
            <person name="Alioto T."/>
        </authorList>
    </citation>
    <scope>NUCLEOTIDE SEQUENCE</scope>
</reference>
<comment type="caution">
    <text evidence="3">The sequence shown here is derived from an EMBL/GenBank/DDBJ whole genome shotgun (WGS) entry which is preliminary data.</text>
</comment>
<dbReference type="Gene3D" id="2.60.40.10">
    <property type="entry name" value="Immunoglobulins"/>
    <property type="match status" value="1"/>
</dbReference>
<feature type="region of interest" description="Disordered" evidence="1">
    <location>
        <begin position="308"/>
        <end position="330"/>
    </location>
</feature>
<dbReference type="InterPro" id="IPR036179">
    <property type="entry name" value="Ig-like_dom_sf"/>
</dbReference>
<evidence type="ECO:0000256" key="2">
    <source>
        <dbReference type="SAM" id="Phobius"/>
    </source>
</evidence>
<dbReference type="OrthoDB" id="6152306at2759"/>
<proteinExistence type="predicted"/>
<dbReference type="Proteomes" id="UP000596742">
    <property type="component" value="Unassembled WGS sequence"/>
</dbReference>
<evidence type="ECO:0000313" key="4">
    <source>
        <dbReference type="Proteomes" id="UP000596742"/>
    </source>
</evidence>
<dbReference type="EMBL" id="UYJE01002044">
    <property type="protein sequence ID" value="VDI07397.1"/>
    <property type="molecule type" value="Genomic_DNA"/>
</dbReference>
<keyword evidence="2" id="KW-0472">Membrane</keyword>
<evidence type="ECO:0000313" key="3">
    <source>
        <dbReference type="EMBL" id="VDI07397.1"/>
    </source>
</evidence>
<organism evidence="3 4">
    <name type="scientific">Mytilus galloprovincialis</name>
    <name type="common">Mediterranean mussel</name>
    <dbReference type="NCBI Taxonomy" id="29158"/>
    <lineage>
        <taxon>Eukaryota</taxon>
        <taxon>Metazoa</taxon>
        <taxon>Spiralia</taxon>
        <taxon>Lophotrochozoa</taxon>
        <taxon>Mollusca</taxon>
        <taxon>Bivalvia</taxon>
        <taxon>Autobranchia</taxon>
        <taxon>Pteriomorphia</taxon>
        <taxon>Mytilida</taxon>
        <taxon>Mytiloidea</taxon>
        <taxon>Mytilidae</taxon>
        <taxon>Mytilinae</taxon>
        <taxon>Mytilus</taxon>
    </lineage>
</organism>
<dbReference type="AlphaFoldDB" id="A0A8B6CMF7"/>
<gene>
    <name evidence="3" type="ORF">MGAL_10B015660</name>
</gene>
<dbReference type="SUPFAM" id="SSF48726">
    <property type="entry name" value="Immunoglobulin"/>
    <property type="match status" value="1"/>
</dbReference>
<evidence type="ECO:0000256" key="1">
    <source>
        <dbReference type="SAM" id="MobiDB-lite"/>
    </source>
</evidence>
<keyword evidence="2" id="KW-0812">Transmembrane</keyword>
<keyword evidence="2" id="KW-1133">Transmembrane helix</keyword>
<keyword evidence="4" id="KW-1185">Reference proteome</keyword>
<dbReference type="InterPro" id="IPR013783">
    <property type="entry name" value="Ig-like_fold"/>
</dbReference>
<feature type="compositionally biased region" description="Basic and acidic residues" evidence="1">
    <location>
        <begin position="312"/>
        <end position="325"/>
    </location>
</feature>